<organism evidence="1 2">
    <name type="scientific">Lacibacterium aquatile</name>
    <dbReference type="NCBI Taxonomy" id="1168082"/>
    <lineage>
        <taxon>Bacteria</taxon>
        <taxon>Pseudomonadati</taxon>
        <taxon>Pseudomonadota</taxon>
        <taxon>Alphaproteobacteria</taxon>
        <taxon>Rhodospirillales</taxon>
        <taxon>Rhodospirillaceae</taxon>
    </lineage>
</organism>
<dbReference type="PANTHER" id="PTHR38436">
    <property type="entry name" value="POLYKETIDE CYCLASE SNOAL-LIKE DOMAIN"/>
    <property type="match status" value="1"/>
</dbReference>
<keyword evidence="2" id="KW-1185">Reference proteome</keyword>
<protein>
    <submittedName>
        <fullName evidence="1">Ester cyclase</fullName>
    </submittedName>
</protein>
<dbReference type="PANTHER" id="PTHR38436:SF1">
    <property type="entry name" value="ESTER CYCLASE"/>
    <property type="match status" value="1"/>
</dbReference>
<dbReference type="EMBL" id="JBHUIP010000012">
    <property type="protein sequence ID" value="MFD2263682.1"/>
    <property type="molecule type" value="Genomic_DNA"/>
</dbReference>
<dbReference type="Proteomes" id="UP001597295">
    <property type="component" value="Unassembled WGS sequence"/>
</dbReference>
<proteinExistence type="predicted"/>
<gene>
    <name evidence="1" type="ORF">ACFSM5_12350</name>
</gene>
<dbReference type="Gene3D" id="3.10.450.50">
    <property type="match status" value="1"/>
</dbReference>
<dbReference type="InterPro" id="IPR032710">
    <property type="entry name" value="NTF2-like_dom_sf"/>
</dbReference>
<dbReference type="SUPFAM" id="SSF54427">
    <property type="entry name" value="NTF2-like"/>
    <property type="match status" value="1"/>
</dbReference>
<accession>A0ABW5DRJ5</accession>
<dbReference type="RefSeq" id="WP_379876709.1">
    <property type="nucleotide sequence ID" value="NZ_JBHUIP010000012.1"/>
</dbReference>
<sequence>MHTSDLARRFILEIWQENRLDQLPLLTTPDFIDHAYNPGTIEGHRKMAQTLRLAIPDATWSIERLTCEGDIAVAELRLTGHQSGPFRDHPPSGKPVDARQYRTFRFVDGKLAEHWALFDTATLLRQIAH</sequence>
<dbReference type="InterPro" id="IPR009959">
    <property type="entry name" value="Cyclase_SnoaL-like"/>
</dbReference>
<reference evidence="2" key="1">
    <citation type="journal article" date="2019" name="Int. J. Syst. Evol. Microbiol.">
        <title>The Global Catalogue of Microorganisms (GCM) 10K type strain sequencing project: providing services to taxonomists for standard genome sequencing and annotation.</title>
        <authorList>
            <consortium name="The Broad Institute Genomics Platform"/>
            <consortium name="The Broad Institute Genome Sequencing Center for Infectious Disease"/>
            <person name="Wu L."/>
            <person name="Ma J."/>
        </authorList>
    </citation>
    <scope>NUCLEOTIDE SEQUENCE [LARGE SCALE GENOMIC DNA]</scope>
    <source>
        <strain evidence="2">CGMCC 1.19062</strain>
    </source>
</reference>
<dbReference type="Pfam" id="PF07366">
    <property type="entry name" value="SnoaL"/>
    <property type="match status" value="1"/>
</dbReference>
<comment type="caution">
    <text evidence="1">The sequence shown here is derived from an EMBL/GenBank/DDBJ whole genome shotgun (WGS) entry which is preliminary data.</text>
</comment>
<name>A0ABW5DRJ5_9PROT</name>
<evidence type="ECO:0000313" key="2">
    <source>
        <dbReference type="Proteomes" id="UP001597295"/>
    </source>
</evidence>
<evidence type="ECO:0000313" key="1">
    <source>
        <dbReference type="EMBL" id="MFD2263682.1"/>
    </source>
</evidence>